<keyword evidence="2" id="KW-0479">Metal-binding</keyword>
<dbReference type="GO" id="GO:0046872">
    <property type="term" value="F:metal ion binding"/>
    <property type="evidence" value="ECO:0007669"/>
    <property type="project" value="UniProtKB-KW"/>
</dbReference>
<dbReference type="InterPro" id="IPR017896">
    <property type="entry name" value="4Fe4S_Fe-S-bd"/>
</dbReference>
<gene>
    <name evidence="6" type="ORF">JI75_04665</name>
</gene>
<dbReference type="EMBL" id="CP009302">
    <property type="protein sequence ID" value="AJC12065.1"/>
    <property type="molecule type" value="Genomic_DNA"/>
</dbReference>
<dbReference type="PANTHER" id="PTHR43687">
    <property type="entry name" value="ADENYLYLSULFATE REDUCTASE, BETA SUBUNIT"/>
    <property type="match status" value="1"/>
</dbReference>
<dbReference type="OrthoDB" id="9770306at2"/>
<organism evidence="6 7">
    <name type="scientific">Berryella intestinalis</name>
    <dbReference type="NCBI Taxonomy" id="1531429"/>
    <lineage>
        <taxon>Bacteria</taxon>
        <taxon>Bacillati</taxon>
        <taxon>Actinomycetota</taxon>
        <taxon>Coriobacteriia</taxon>
        <taxon>Eggerthellales</taxon>
        <taxon>Eggerthellaceae</taxon>
        <taxon>Berryella</taxon>
    </lineage>
</organism>
<evidence type="ECO:0000256" key="4">
    <source>
        <dbReference type="ARBA" id="ARBA00023014"/>
    </source>
</evidence>
<keyword evidence="7" id="KW-1185">Reference proteome</keyword>
<dbReference type="Proteomes" id="UP000031121">
    <property type="component" value="Chromosome"/>
</dbReference>
<dbReference type="PROSITE" id="PS00198">
    <property type="entry name" value="4FE4S_FER_1"/>
    <property type="match status" value="2"/>
</dbReference>
<dbReference type="STRING" id="1531429.JI75_04665"/>
<dbReference type="SUPFAM" id="SSF54862">
    <property type="entry name" value="4Fe-4S ferredoxins"/>
    <property type="match status" value="1"/>
</dbReference>
<dbReference type="GO" id="GO:0051539">
    <property type="term" value="F:4 iron, 4 sulfur cluster binding"/>
    <property type="evidence" value="ECO:0007669"/>
    <property type="project" value="UniProtKB-KW"/>
</dbReference>
<dbReference type="Gene3D" id="3.30.70.20">
    <property type="match status" value="2"/>
</dbReference>
<keyword evidence="1" id="KW-0004">4Fe-4S</keyword>
<evidence type="ECO:0000313" key="6">
    <source>
        <dbReference type="EMBL" id="AJC12065.1"/>
    </source>
</evidence>
<evidence type="ECO:0000313" key="7">
    <source>
        <dbReference type="Proteomes" id="UP000031121"/>
    </source>
</evidence>
<feature type="domain" description="4Fe-4S ferredoxin-type" evidence="5">
    <location>
        <begin position="33"/>
        <end position="62"/>
    </location>
</feature>
<sequence length="62" mass="6437">MFIVSIDEEMCSGCDSCAEGCPAHILGFDGEHAFVSGDEAECLGCEACISVCPSDAITVTEM</sequence>
<feature type="domain" description="4Fe-4S ferredoxin-type" evidence="5">
    <location>
        <begin position="2"/>
        <end position="31"/>
    </location>
</feature>
<dbReference type="PROSITE" id="PS51379">
    <property type="entry name" value="4FE4S_FER_2"/>
    <property type="match status" value="2"/>
</dbReference>
<keyword evidence="4" id="KW-0411">Iron-sulfur</keyword>
<reference evidence="7" key="1">
    <citation type="submission" date="2014-08" db="EMBL/GenBank/DDBJ databases">
        <title>Coriobacteriaceae sp. complete genome.</title>
        <authorList>
            <person name="Looft T."/>
            <person name="Bayles D.O."/>
            <person name="Stanton T.B."/>
        </authorList>
    </citation>
    <scope>NUCLEOTIDE SEQUENCE [LARGE SCALE GENOMIC DNA]</scope>
    <source>
        <strain evidence="7">68-1-3</strain>
    </source>
</reference>
<dbReference type="Pfam" id="PF13237">
    <property type="entry name" value="Fer4_10"/>
    <property type="match status" value="1"/>
</dbReference>
<proteinExistence type="predicted"/>
<evidence type="ECO:0000256" key="2">
    <source>
        <dbReference type="ARBA" id="ARBA00022723"/>
    </source>
</evidence>
<evidence type="ECO:0000259" key="5">
    <source>
        <dbReference type="PROSITE" id="PS51379"/>
    </source>
</evidence>
<dbReference type="RefSeq" id="WP_039689100.1">
    <property type="nucleotide sequence ID" value="NZ_CP009302.1"/>
</dbReference>
<dbReference type="KEGG" id="cbac:JI75_04665"/>
<reference evidence="6 7" key="2">
    <citation type="journal article" date="2015" name="Genome Announc.">
        <title>Complete Genome Sequence of Coriobacteriaceae Strain 68-1-3, a Novel Mucus-Degrading Isolate from the Swine Intestinal Tract.</title>
        <authorList>
            <person name="Looft T."/>
            <person name="Bayles D.O."/>
            <person name="Alt D.P."/>
            <person name="Stanton T.B."/>
        </authorList>
    </citation>
    <scope>NUCLEOTIDE SEQUENCE [LARGE SCALE GENOMIC DNA]</scope>
    <source>
        <strain evidence="6 7">68-1-3</strain>
    </source>
</reference>
<dbReference type="AlphaFoldDB" id="A0A0A8B3X9"/>
<protein>
    <submittedName>
        <fullName evidence="6">Ferredoxin</fullName>
    </submittedName>
</protein>
<dbReference type="InterPro" id="IPR017900">
    <property type="entry name" value="4Fe4S_Fe_S_CS"/>
</dbReference>
<evidence type="ECO:0000256" key="3">
    <source>
        <dbReference type="ARBA" id="ARBA00023004"/>
    </source>
</evidence>
<name>A0A0A8B3X9_9ACTN</name>
<dbReference type="InterPro" id="IPR050572">
    <property type="entry name" value="Fe-S_Ferredoxin"/>
</dbReference>
<dbReference type="HOGENOM" id="CLU_139698_5_5_11"/>
<keyword evidence="3" id="KW-0408">Iron</keyword>
<accession>A0A0A8B3X9</accession>
<dbReference type="PANTHER" id="PTHR43687:SF1">
    <property type="entry name" value="FERREDOXIN III"/>
    <property type="match status" value="1"/>
</dbReference>
<evidence type="ECO:0000256" key="1">
    <source>
        <dbReference type="ARBA" id="ARBA00022485"/>
    </source>
</evidence>